<protein>
    <submittedName>
        <fullName evidence="2">Uncharacterized protein</fullName>
    </submittedName>
</protein>
<dbReference type="Proteomes" id="UP000008076">
    <property type="component" value="Unassembled WGS sequence"/>
</dbReference>
<evidence type="ECO:0000256" key="1">
    <source>
        <dbReference type="SAM" id="SignalP"/>
    </source>
</evidence>
<keyword evidence="1" id="KW-0732">Signal</keyword>
<evidence type="ECO:0000313" key="2">
    <source>
        <dbReference type="EMBL" id="EDR29609.1"/>
    </source>
</evidence>
<proteinExistence type="predicted"/>
<dbReference type="GeneID" id="5879146"/>
<gene>
    <name evidence="2" type="ORF">EDI_266170</name>
</gene>
<dbReference type="eggNOG" id="ENOG502RE99">
    <property type="taxonomic scope" value="Eukaryota"/>
</dbReference>
<dbReference type="PANTHER" id="PTHR36220:SF1">
    <property type="entry name" value="GAMMA TUBULIN COMPLEX COMPONENT C-TERMINAL DOMAIN-CONTAINING PROTEIN"/>
    <property type="match status" value="1"/>
</dbReference>
<dbReference type="KEGG" id="edi:EDI_266170"/>
<reference evidence="3" key="1">
    <citation type="submission" date="2007-12" db="EMBL/GenBank/DDBJ databases">
        <title>Annotation of Entamoeba dispar SAW760.</title>
        <authorList>
            <person name="Lorenzi H."/>
            <person name="Inman J."/>
            <person name="Schobel S."/>
            <person name="Amedeo P."/>
            <person name="Caler E."/>
        </authorList>
    </citation>
    <scope>NUCLEOTIDE SEQUENCE [LARGE SCALE GENOMIC DNA]</scope>
    <source>
        <strain evidence="3">ATCC PRA-260 / SAW760</strain>
    </source>
</reference>
<organism evidence="3">
    <name type="scientific">Entamoeba dispar (strain ATCC PRA-260 / SAW760)</name>
    <dbReference type="NCBI Taxonomy" id="370354"/>
    <lineage>
        <taxon>Eukaryota</taxon>
        <taxon>Amoebozoa</taxon>
        <taxon>Evosea</taxon>
        <taxon>Archamoebae</taxon>
        <taxon>Mastigamoebida</taxon>
        <taxon>Entamoebidae</taxon>
        <taxon>Entamoeba</taxon>
    </lineage>
</organism>
<evidence type="ECO:0000313" key="3">
    <source>
        <dbReference type="Proteomes" id="UP000008076"/>
    </source>
</evidence>
<dbReference type="OrthoDB" id="27463at2759"/>
<name>B0E781_ENTDS</name>
<accession>B0E781</accession>
<dbReference type="AlphaFoldDB" id="B0E781"/>
<dbReference type="SUPFAM" id="SSF50978">
    <property type="entry name" value="WD40 repeat-like"/>
    <property type="match status" value="1"/>
</dbReference>
<dbReference type="PANTHER" id="PTHR36220">
    <property type="entry name" value="UNNAMED PRODUCT"/>
    <property type="match status" value="1"/>
</dbReference>
<dbReference type="EMBL" id="DS547951">
    <property type="protein sequence ID" value="EDR29609.1"/>
    <property type="molecule type" value="Genomic_DNA"/>
</dbReference>
<dbReference type="OMA" id="LFTQITF"/>
<dbReference type="InterPro" id="IPR036322">
    <property type="entry name" value="WD40_repeat_dom_sf"/>
</dbReference>
<dbReference type="RefSeq" id="XP_001734241.1">
    <property type="nucleotide sequence ID" value="XM_001734189.1"/>
</dbReference>
<sequence>MFFWFLFVYTLSFDTVDCNLKYQYDDYLIASAVDPDQTKSMVITKNGTVFSIEKVGLSFVVTEVVSNLTVNHPSFICYEKNIFICDSTNGNCYLIMTGSFDKLLIMETNITGLGESVVISGDYGIIGSIYEYYKGYSCGCVKVYGLNGVYIQTLWPLKPHDDMKFGQQLASNANLLAVGNGENTVDLFIYRNNKFEYHSTLSSPLTGIHDNFGSSIAIFGYWIAVSSSLGNEFNGIVFLFKYNETTDTFEFYQQLTTPYDGIDWFASKFGESVQFFGTRLIVSAPNLSIYGIDSVGSVIFFILDNNKFVPEKWVVPSLKKNSMQFGSIIQKQVNTVFIFTNELKPQMCQFKNSLSETHEITFKLNLNISESDNITSLFTQITFNIANSLSINKNKILCGVTQTIITDTFEIKKVYIKIEGETVSKLSSVTDYLGILINDLFSPMSYDFVISDRQKIHLNIISPISIEYN</sequence>
<dbReference type="VEuPathDB" id="AmoebaDB:EDI_266170"/>
<keyword evidence="3" id="KW-1185">Reference proteome</keyword>
<feature type="signal peptide" evidence="1">
    <location>
        <begin position="1"/>
        <end position="18"/>
    </location>
</feature>
<feature type="chain" id="PRO_5002747518" evidence="1">
    <location>
        <begin position="19"/>
        <end position="469"/>
    </location>
</feature>